<keyword evidence="1" id="KW-1133">Transmembrane helix</keyword>
<organism evidence="2">
    <name type="scientific">Anopheles darlingi</name>
    <name type="common">Mosquito</name>
    <dbReference type="NCBI Taxonomy" id="43151"/>
    <lineage>
        <taxon>Eukaryota</taxon>
        <taxon>Metazoa</taxon>
        <taxon>Ecdysozoa</taxon>
        <taxon>Arthropoda</taxon>
        <taxon>Hexapoda</taxon>
        <taxon>Insecta</taxon>
        <taxon>Pterygota</taxon>
        <taxon>Neoptera</taxon>
        <taxon>Endopterygota</taxon>
        <taxon>Diptera</taxon>
        <taxon>Nematocera</taxon>
        <taxon>Culicoidea</taxon>
        <taxon>Culicidae</taxon>
        <taxon>Anophelinae</taxon>
        <taxon>Anopheles</taxon>
    </lineage>
</organism>
<proteinExistence type="predicted"/>
<feature type="transmembrane region" description="Helical" evidence="1">
    <location>
        <begin position="7"/>
        <end position="27"/>
    </location>
</feature>
<accession>A0A2M4DBC8</accession>
<keyword evidence="1" id="KW-0472">Membrane</keyword>
<dbReference type="EMBL" id="GGFL01010706">
    <property type="protein sequence ID" value="MBW74884.1"/>
    <property type="molecule type" value="Transcribed_RNA"/>
</dbReference>
<name>A0A2M4DBC8_ANODA</name>
<dbReference type="PROSITE" id="PS51257">
    <property type="entry name" value="PROKAR_LIPOPROTEIN"/>
    <property type="match status" value="1"/>
</dbReference>
<protein>
    <submittedName>
        <fullName evidence="2">Putative secreted protein</fullName>
    </submittedName>
</protein>
<keyword evidence="1" id="KW-0812">Transmembrane</keyword>
<evidence type="ECO:0000313" key="2">
    <source>
        <dbReference type="EMBL" id="MBW74884.1"/>
    </source>
</evidence>
<reference evidence="2" key="1">
    <citation type="submission" date="2018-01" db="EMBL/GenBank/DDBJ databases">
        <title>An insight into the sialome of Amazonian anophelines.</title>
        <authorList>
            <person name="Ribeiro J.M."/>
            <person name="Scarpassa V."/>
            <person name="Calvo E."/>
        </authorList>
    </citation>
    <scope>NUCLEOTIDE SEQUENCE</scope>
</reference>
<dbReference type="AlphaFoldDB" id="A0A2M4DBC8"/>
<evidence type="ECO:0000256" key="1">
    <source>
        <dbReference type="SAM" id="Phobius"/>
    </source>
</evidence>
<sequence length="85" mass="9276">MIRSSDLLSSILSLASSACIFVCWLTGPLGPPFEPPAKQGISIFGLLRSASSRFTCLAHRTTIVFSPTTFPSSLFKADCESWWFS</sequence>